<evidence type="ECO:0000313" key="4">
    <source>
        <dbReference type="Proteomes" id="UP000662747"/>
    </source>
</evidence>
<dbReference type="Proteomes" id="UP000662747">
    <property type="component" value="Chromosome"/>
</dbReference>
<sequence length="215" mass="24311">MFFRKREPRPEPVATRTGRRPGQSARDKQQELADAAPIKTFFTRLFDLHTDERAWRLGADGEERVGALLEQIRPHGWHVEHDVRVGSRGANLDHLVIGPPGVFVINTKALSGKVWVGGDNVMVNGRPRDYVEKLEYEAQRVRRCLLAATRRHRLWVQGLLVMAHQKPVVNQQPQNVAVIHHTELVPGLLGQPVKLSAEDVAELADAARREETWAE</sequence>
<reference evidence="3 4" key="1">
    <citation type="submission" date="2021-02" db="EMBL/GenBank/DDBJ databases">
        <title>De Novo genome assembly of isolated myxobacteria.</title>
        <authorList>
            <person name="Stevens D.C."/>
        </authorList>
    </citation>
    <scope>NUCLEOTIDE SEQUENCE [LARGE SCALE GENOMIC DNA]</scope>
    <source>
        <strain evidence="4">SCPEA02</strain>
    </source>
</reference>
<feature type="region of interest" description="Disordered" evidence="1">
    <location>
        <begin position="1"/>
        <end position="32"/>
    </location>
</feature>
<keyword evidence="4" id="KW-1185">Reference proteome</keyword>
<dbReference type="InterPro" id="IPR011528">
    <property type="entry name" value="NERD"/>
</dbReference>
<gene>
    <name evidence="3" type="ORF">JY651_28630</name>
</gene>
<feature type="domain" description="NERD" evidence="2">
    <location>
        <begin position="57"/>
        <end position="169"/>
    </location>
</feature>
<accession>A0ABX7NLQ9</accession>
<protein>
    <submittedName>
        <fullName evidence="3">NERD domain-containing protein</fullName>
    </submittedName>
</protein>
<dbReference type="PROSITE" id="PS50965">
    <property type="entry name" value="NERD"/>
    <property type="match status" value="1"/>
</dbReference>
<feature type="compositionally biased region" description="Basic and acidic residues" evidence="1">
    <location>
        <begin position="1"/>
        <end position="10"/>
    </location>
</feature>
<name>A0ABX7NLQ9_9BACT</name>
<evidence type="ECO:0000256" key="1">
    <source>
        <dbReference type="SAM" id="MobiDB-lite"/>
    </source>
</evidence>
<dbReference type="Pfam" id="PF08378">
    <property type="entry name" value="NERD"/>
    <property type="match status" value="1"/>
</dbReference>
<organism evidence="3 4">
    <name type="scientific">Pyxidicoccus parkwayensis</name>
    <dbReference type="NCBI Taxonomy" id="2813578"/>
    <lineage>
        <taxon>Bacteria</taxon>
        <taxon>Pseudomonadati</taxon>
        <taxon>Myxococcota</taxon>
        <taxon>Myxococcia</taxon>
        <taxon>Myxococcales</taxon>
        <taxon>Cystobacterineae</taxon>
        <taxon>Myxococcaceae</taxon>
        <taxon>Pyxidicoccus</taxon>
    </lineage>
</organism>
<proteinExistence type="predicted"/>
<evidence type="ECO:0000313" key="3">
    <source>
        <dbReference type="EMBL" id="QSQ19299.1"/>
    </source>
</evidence>
<dbReference type="EMBL" id="CP071090">
    <property type="protein sequence ID" value="QSQ19299.1"/>
    <property type="molecule type" value="Genomic_DNA"/>
</dbReference>
<dbReference type="RefSeq" id="WP_206720886.1">
    <property type="nucleotide sequence ID" value="NZ_CP071090.1"/>
</dbReference>
<evidence type="ECO:0000259" key="2">
    <source>
        <dbReference type="PROSITE" id="PS50965"/>
    </source>
</evidence>